<name>M3VAI2_GORML</name>
<dbReference type="EMBL" id="BAOP01000005">
    <property type="protein sequence ID" value="GAC78863.1"/>
    <property type="molecule type" value="Genomic_DNA"/>
</dbReference>
<dbReference type="Proteomes" id="UP000035009">
    <property type="component" value="Unassembled WGS sequence"/>
</dbReference>
<dbReference type="AlphaFoldDB" id="M3VAI2"/>
<accession>M3VAI2</accession>
<feature type="chain" id="PRO_5004041324" evidence="1">
    <location>
        <begin position="22"/>
        <end position="169"/>
    </location>
</feature>
<reference evidence="2 3" key="1">
    <citation type="submission" date="2013-02" db="EMBL/GenBank/DDBJ databases">
        <title>Whole genome shotgun sequence of Gordonia malaquae NBRC 108250.</title>
        <authorList>
            <person name="Yoshida I."/>
            <person name="Hosoyama A."/>
            <person name="Tsuchikane K."/>
            <person name="Ando Y."/>
            <person name="Baba S."/>
            <person name="Ohji S."/>
            <person name="Hamada M."/>
            <person name="Tamura T."/>
            <person name="Yamazoe A."/>
            <person name="Yamazaki S."/>
            <person name="Fujita N."/>
        </authorList>
    </citation>
    <scope>NUCLEOTIDE SEQUENCE [LARGE SCALE GENOMIC DNA]</scope>
    <source>
        <strain evidence="2 3">NBRC 108250</strain>
    </source>
</reference>
<dbReference type="STRING" id="410332.SAMN04488550_0374"/>
<keyword evidence="3" id="KW-1185">Reference proteome</keyword>
<protein>
    <submittedName>
        <fullName evidence="2">Uncharacterized protein</fullName>
    </submittedName>
</protein>
<proteinExistence type="predicted"/>
<dbReference type="eggNOG" id="ENOG50302UX">
    <property type="taxonomic scope" value="Bacteria"/>
</dbReference>
<keyword evidence="1" id="KW-0732">Signal</keyword>
<gene>
    <name evidence="2" type="ORF">GM1_005_00460</name>
</gene>
<sequence>MVAAGCAATIALVAAPAPADAAPRCPSTVTAATSKAATVSALRNTCSQAGVDRLFRAAQAGALPVGVYNGQARPIGGPNSGASSAIGGVWAGKRFYRGWLTNRVLGGEALPANVYYGRSALDGKRVIRIDYARSGLGGLHDEIRRLGNGVYLGYGFDGPRRIVTFWVWR</sequence>
<evidence type="ECO:0000313" key="2">
    <source>
        <dbReference type="EMBL" id="GAC78863.1"/>
    </source>
</evidence>
<comment type="caution">
    <text evidence="2">The sequence shown here is derived from an EMBL/GenBank/DDBJ whole genome shotgun (WGS) entry which is preliminary data.</text>
</comment>
<evidence type="ECO:0000313" key="3">
    <source>
        <dbReference type="Proteomes" id="UP000035009"/>
    </source>
</evidence>
<organism evidence="2 3">
    <name type="scientific">Gordonia malaquae NBRC 108250</name>
    <dbReference type="NCBI Taxonomy" id="1223542"/>
    <lineage>
        <taxon>Bacteria</taxon>
        <taxon>Bacillati</taxon>
        <taxon>Actinomycetota</taxon>
        <taxon>Actinomycetes</taxon>
        <taxon>Mycobacteriales</taxon>
        <taxon>Gordoniaceae</taxon>
        <taxon>Gordonia</taxon>
    </lineage>
</organism>
<evidence type="ECO:0000256" key="1">
    <source>
        <dbReference type="SAM" id="SignalP"/>
    </source>
</evidence>
<feature type="signal peptide" evidence="1">
    <location>
        <begin position="1"/>
        <end position="21"/>
    </location>
</feature>